<evidence type="ECO:0000256" key="10">
    <source>
        <dbReference type="SAM" id="Phobius"/>
    </source>
</evidence>
<gene>
    <name evidence="11" type="primary">OR94</name>
</gene>
<feature type="transmembrane region" description="Helical" evidence="10">
    <location>
        <begin position="179"/>
        <end position="200"/>
    </location>
</feature>
<keyword evidence="7 10" id="KW-0472">Membrane</keyword>
<name>A0A7G8Z9B3_9HYME</name>
<proteinExistence type="evidence at transcript level"/>
<evidence type="ECO:0000313" key="11">
    <source>
        <dbReference type="EMBL" id="QNL15038.1"/>
    </source>
</evidence>
<keyword evidence="5" id="KW-0552">Olfaction</keyword>
<evidence type="ECO:0000256" key="6">
    <source>
        <dbReference type="ARBA" id="ARBA00022989"/>
    </source>
</evidence>
<accession>A0A7G8Z9B3</accession>
<feature type="transmembrane region" description="Helical" evidence="10">
    <location>
        <begin position="82"/>
        <end position="103"/>
    </location>
</feature>
<dbReference type="AlphaFoldDB" id="A0A7G8Z9B3"/>
<reference evidence="11" key="1">
    <citation type="submission" date="2020-06" db="EMBL/GenBank/DDBJ databases">
        <authorList>
            <person name="Sheng S."/>
        </authorList>
    </citation>
    <scope>NUCLEOTIDE SEQUENCE</scope>
    <source>
        <tissue evidence="11">Antenna</tissue>
    </source>
</reference>
<keyword evidence="4 10" id="KW-0812">Transmembrane</keyword>
<dbReference type="EMBL" id="MT671034">
    <property type="protein sequence ID" value="QNL15038.1"/>
    <property type="molecule type" value="mRNA"/>
</dbReference>
<dbReference type="GO" id="GO:0005886">
    <property type="term" value="C:plasma membrane"/>
    <property type="evidence" value="ECO:0007669"/>
    <property type="project" value="UniProtKB-SubCell"/>
</dbReference>
<dbReference type="Pfam" id="PF02949">
    <property type="entry name" value="7tm_6"/>
    <property type="match status" value="1"/>
</dbReference>
<dbReference type="GO" id="GO:0007165">
    <property type="term" value="P:signal transduction"/>
    <property type="evidence" value="ECO:0007669"/>
    <property type="project" value="UniProtKB-KW"/>
</dbReference>
<dbReference type="PANTHER" id="PTHR21137:SF35">
    <property type="entry name" value="ODORANT RECEPTOR 19A-RELATED"/>
    <property type="match status" value="1"/>
</dbReference>
<dbReference type="GO" id="GO:0005549">
    <property type="term" value="F:odorant binding"/>
    <property type="evidence" value="ECO:0007669"/>
    <property type="project" value="InterPro"/>
</dbReference>
<feature type="transmembrane region" description="Helical" evidence="10">
    <location>
        <begin position="20"/>
        <end position="39"/>
    </location>
</feature>
<keyword evidence="9" id="KW-0807">Transducer</keyword>
<keyword evidence="6 10" id="KW-1133">Transmembrane helix</keyword>
<evidence type="ECO:0000256" key="3">
    <source>
        <dbReference type="ARBA" id="ARBA00022606"/>
    </source>
</evidence>
<evidence type="ECO:0000256" key="2">
    <source>
        <dbReference type="ARBA" id="ARBA00022475"/>
    </source>
</evidence>
<keyword evidence="3" id="KW-0716">Sensory transduction</keyword>
<comment type="subcellular location">
    <subcellularLocation>
        <location evidence="1">Cell membrane</location>
        <topology evidence="1">Multi-pass membrane protein</topology>
    </subcellularLocation>
</comment>
<evidence type="ECO:0000256" key="4">
    <source>
        <dbReference type="ARBA" id="ARBA00022692"/>
    </source>
</evidence>
<dbReference type="InterPro" id="IPR004117">
    <property type="entry name" value="7tm6_olfct_rcpt"/>
</dbReference>
<evidence type="ECO:0000256" key="8">
    <source>
        <dbReference type="ARBA" id="ARBA00023170"/>
    </source>
</evidence>
<organism evidence="11">
    <name type="scientific">Aulacocentrum confusum</name>
    <dbReference type="NCBI Taxonomy" id="2767324"/>
    <lineage>
        <taxon>Eukaryota</taxon>
        <taxon>Metazoa</taxon>
        <taxon>Ecdysozoa</taxon>
        <taxon>Arthropoda</taxon>
        <taxon>Hexapoda</taxon>
        <taxon>Insecta</taxon>
        <taxon>Pterygota</taxon>
        <taxon>Neoptera</taxon>
        <taxon>Endopterygota</taxon>
        <taxon>Hymenoptera</taxon>
        <taxon>Apocrita</taxon>
        <taxon>Ichneumonoidea</taxon>
        <taxon>Braconidae</taxon>
        <taxon>Macrocentrinae</taxon>
        <taxon>Aulacocentrum</taxon>
    </lineage>
</organism>
<evidence type="ECO:0000256" key="9">
    <source>
        <dbReference type="ARBA" id="ARBA00023224"/>
    </source>
</evidence>
<sequence length="223" mass="25805">MPTIFIEHLIHSFSSCCNIASMKMLSCVVFVTTPLILIAYQEFHQVYPIKYILLVPGNYPWTIAPNGFLYRLHYLVESASSIFAIVVSGGIDALFTLYIFQIIGQFRAMSYRITHTRAKHEYFCVLRECIKQHEIIMRCRDILEKIYGPIILWTMLVNALNLCSQMFDFTQMTNVSIQRAVFFAIYMMFKLVQTFAYAWAGLRLTEEVTSNLITIFVTVNDAV</sequence>
<keyword evidence="8 11" id="KW-0675">Receptor</keyword>
<evidence type="ECO:0000256" key="7">
    <source>
        <dbReference type="ARBA" id="ARBA00023136"/>
    </source>
</evidence>
<protein>
    <submittedName>
        <fullName evidence="11">Olfactory receptor 94</fullName>
    </submittedName>
</protein>
<evidence type="ECO:0000256" key="5">
    <source>
        <dbReference type="ARBA" id="ARBA00022725"/>
    </source>
</evidence>
<evidence type="ECO:0000256" key="1">
    <source>
        <dbReference type="ARBA" id="ARBA00004651"/>
    </source>
</evidence>
<dbReference type="GO" id="GO:0004984">
    <property type="term" value="F:olfactory receptor activity"/>
    <property type="evidence" value="ECO:0007669"/>
    <property type="project" value="InterPro"/>
</dbReference>
<keyword evidence="2" id="KW-1003">Cell membrane</keyword>
<dbReference type="PANTHER" id="PTHR21137">
    <property type="entry name" value="ODORANT RECEPTOR"/>
    <property type="match status" value="1"/>
</dbReference>